<sequence length="391" mass="42478">MDIRFPVLGLAALLPLTAQAAATEVHVSGFIKLDALATQYSAGAPDNPLMEEFLVPSLIPTGDDNRQARFSTHARESRVRFTTETDLHGHTLRSHLEMDFQVTDVPGSDERISNSNAPRLRHAFFTFDHFLFGQTWSTFYNVSSLPELNDFVGPVGSLFNRQPQVRYSVDAGYGTWHFAVENSETSLNDNAARVGGADADNERITANAGNAPDLALRYELRTAGGSNLSLAFLGRQLAYEKADGDLETAFGGGVSLAGRIKAGTADDFRFMVNYGHLGRYLGLNAFAGGFIEDADGSITPIPVRGALAAYRHFWAEGLRSTVSASLAEADVKQGEVGGAEAERYTSAHVNLMYSPVDPATFGIEYSRARRTNLDDSDGTMDRIQISAKYAF</sequence>
<gene>
    <name evidence="2" type="ORF">ACERLL_09190</name>
</gene>
<dbReference type="SUPFAM" id="SSF56935">
    <property type="entry name" value="Porins"/>
    <property type="match status" value="1"/>
</dbReference>
<protein>
    <submittedName>
        <fullName evidence="2">DcaP family trimeric outer membrane transporter</fullName>
    </submittedName>
</protein>
<dbReference type="InterPro" id="IPR045748">
    <property type="entry name" value="DcaP"/>
</dbReference>
<accession>A0ABV4TV57</accession>
<feature type="signal peptide" evidence="1">
    <location>
        <begin position="1"/>
        <end position="20"/>
    </location>
</feature>
<comment type="caution">
    <text evidence="2">The sequence shown here is derived from an EMBL/GenBank/DDBJ whole genome shotgun (WGS) entry which is preliminary data.</text>
</comment>
<proteinExistence type="predicted"/>
<name>A0ABV4TV57_9GAMM</name>
<dbReference type="EMBL" id="JBGUAW010000005">
    <property type="protein sequence ID" value="MFA9460999.1"/>
    <property type="molecule type" value="Genomic_DNA"/>
</dbReference>
<dbReference type="Proteomes" id="UP001575181">
    <property type="component" value="Unassembled WGS sequence"/>
</dbReference>
<reference evidence="2 3" key="1">
    <citation type="submission" date="2024-08" db="EMBL/GenBank/DDBJ databases">
        <title>Whole-genome sequencing of halo(alkali)philic microorganisms from hypersaline lakes.</title>
        <authorList>
            <person name="Sorokin D.Y."/>
            <person name="Merkel A.Y."/>
            <person name="Messina E."/>
            <person name="Yakimov M."/>
        </authorList>
    </citation>
    <scope>NUCLEOTIDE SEQUENCE [LARGE SCALE GENOMIC DNA]</scope>
    <source>
        <strain evidence="2 3">Cl-TMA</strain>
    </source>
</reference>
<keyword evidence="1" id="KW-0732">Signal</keyword>
<feature type="chain" id="PRO_5046161803" evidence="1">
    <location>
        <begin position="21"/>
        <end position="391"/>
    </location>
</feature>
<dbReference type="RefSeq" id="WP_373655778.1">
    <property type="nucleotide sequence ID" value="NZ_JBGUAW010000005.1"/>
</dbReference>
<organism evidence="2 3">
    <name type="scientific">Thiohalorhabdus methylotrophus</name>
    <dbReference type="NCBI Taxonomy" id="3242694"/>
    <lineage>
        <taxon>Bacteria</taxon>
        <taxon>Pseudomonadati</taxon>
        <taxon>Pseudomonadota</taxon>
        <taxon>Gammaproteobacteria</taxon>
        <taxon>Thiohalorhabdales</taxon>
        <taxon>Thiohalorhabdaceae</taxon>
        <taxon>Thiohalorhabdus</taxon>
    </lineage>
</organism>
<evidence type="ECO:0000313" key="2">
    <source>
        <dbReference type="EMBL" id="MFA9460999.1"/>
    </source>
</evidence>
<evidence type="ECO:0000313" key="3">
    <source>
        <dbReference type="Proteomes" id="UP001575181"/>
    </source>
</evidence>
<evidence type="ECO:0000256" key="1">
    <source>
        <dbReference type="SAM" id="SignalP"/>
    </source>
</evidence>
<keyword evidence="3" id="KW-1185">Reference proteome</keyword>
<dbReference type="Pfam" id="PF19577">
    <property type="entry name" value="DcaP"/>
    <property type="match status" value="1"/>
</dbReference>